<evidence type="ECO:0000256" key="27">
    <source>
        <dbReference type="ARBA" id="ARBA00023242"/>
    </source>
</evidence>
<dbReference type="Pfam" id="PF00850">
    <property type="entry name" value="Hist_deacetyl"/>
    <property type="match status" value="3"/>
</dbReference>
<evidence type="ECO:0000256" key="9">
    <source>
        <dbReference type="ARBA" id="ARBA00007738"/>
    </source>
</evidence>
<dbReference type="GO" id="GO:0051129">
    <property type="term" value="P:negative regulation of cellular component organization"/>
    <property type="evidence" value="ECO:0007669"/>
    <property type="project" value="UniProtKB-ARBA"/>
</dbReference>
<dbReference type="GO" id="GO:0030425">
    <property type="term" value="C:dendrite"/>
    <property type="evidence" value="ECO:0007669"/>
    <property type="project" value="UniProtKB-SubCell"/>
</dbReference>
<dbReference type="AlphaFoldDB" id="A0A4Y6ES89"/>
<dbReference type="GO" id="GO:0016740">
    <property type="term" value="F:transferase activity"/>
    <property type="evidence" value="ECO:0007669"/>
    <property type="project" value="UniProtKB-KW"/>
</dbReference>
<keyword evidence="10" id="KW-0488">Methylation</keyword>
<dbReference type="GO" id="GO:0005813">
    <property type="term" value="C:centrosome"/>
    <property type="evidence" value="ECO:0007669"/>
    <property type="project" value="UniProtKB-SubCell"/>
</dbReference>
<dbReference type="PANTHER" id="PTHR10625">
    <property type="entry name" value="HISTONE DEACETYLASE HDAC1-RELATED"/>
    <property type="match status" value="1"/>
</dbReference>
<dbReference type="FunFam" id="3.30.40.10:FF:000342">
    <property type="entry name" value="Histone deacetylase 6"/>
    <property type="match status" value="1"/>
</dbReference>
<organism evidence="35">
    <name type="scientific">Brachionus koreanus</name>
    <dbReference type="NCBI Taxonomy" id="1199090"/>
    <lineage>
        <taxon>Eukaryota</taxon>
        <taxon>Metazoa</taxon>
        <taxon>Spiralia</taxon>
        <taxon>Gnathifera</taxon>
        <taxon>Rotifera</taxon>
        <taxon>Eurotatoria</taxon>
        <taxon>Monogononta</taxon>
        <taxon>Pseudotrocha</taxon>
        <taxon>Ploima</taxon>
        <taxon>Brachionidae</taxon>
        <taxon>Brachionus</taxon>
    </lineage>
</organism>
<reference evidence="35" key="1">
    <citation type="submission" date="2018-11" db="EMBL/GenBank/DDBJ databases">
        <authorList>
            <person name="Kim M.-S."/>
            <person name="Lee Y.-H."/>
            <person name="Lee J.-S."/>
        </authorList>
    </citation>
    <scope>NUCLEOTIDE SEQUENCE</scope>
</reference>
<dbReference type="SUPFAM" id="SSF57850">
    <property type="entry name" value="RING/U-box"/>
    <property type="match status" value="1"/>
</dbReference>
<dbReference type="GO" id="GO:0051646">
    <property type="term" value="P:mitochondrion localization"/>
    <property type="evidence" value="ECO:0007669"/>
    <property type="project" value="UniProtKB-ARBA"/>
</dbReference>
<dbReference type="GO" id="GO:0000118">
    <property type="term" value="C:histone deacetylase complex"/>
    <property type="evidence" value="ECO:0007669"/>
    <property type="project" value="TreeGrafter"/>
</dbReference>
<dbReference type="InterPro" id="IPR013083">
    <property type="entry name" value="Znf_RING/FYVE/PHD"/>
</dbReference>
<keyword evidence="15" id="KW-0479">Metal-binding</keyword>
<evidence type="ECO:0000256" key="31">
    <source>
        <dbReference type="ARBA" id="ARBA00068733"/>
    </source>
</evidence>
<evidence type="ECO:0000256" key="17">
    <source>
        <dbReference type="ARBA" id="ARBA00022771"/>
    </source>
</evidence>
<keyword evidence="19" id="KW-0378">Hydrolase</keyword>
<dbReference type="InterPro" id="IPR023696">
    <property type="entry name" value="Ureohydrolase_dom_sf"/>
</dbReference>
<evidence type="ECO:0000256" key="26">
    <source>
        <dbReference type="ARBA" id="ARBA00023212"/>
    </source>
</evidence>
<feature type="domain" description="UBP-type" evidence="34">
    <location>
        <begin position="921"/>
        <end position="1019"/>
    </location>
</feature>
<keyword evidence="25" id="KW-0009">Actin-binding</keyword>
<evidence type="ECO:0000256" key="21">
    <source>
        <dbReference type="ARBA" id="ARBA00022843"/>
    </source>
</evidence>
<keyword evidence="23" id="KW-0805">Transcription regulation</keyword>
<evidence type="ECO:0000256" key="12">
    <source>
        <dbReference type="ARBA" id="ARBA00022491"/>
    </source>
</evidence>
<evidence type="ECO:0000256" key="6">
    <source>
        <dbReference type="ARBA" id="ARBA00004484"/>
    </source>
</evidence>
<evidence type="ECO:0000256" key="25">
    <source>
        <dbReference type="ARBA" id="ARBA00023203"/>
    </source>
</evidence>
<dbReference type="GO" id="GO:0016787">
    <property type="term" value="F:hydrolase activity"/>
    <property type="evidence" value="ECO:0007669"/>
    <property type="project" value="UniProtKB-KW"/>
</dbReference>
<keyword evidence="16" id="KW-0677">Repeat</keyword>
<dbReference type="GO" id="GO:0030424">
    <property type="term" value="C:axon"/>
    <property type="evidence" value="ECO:0007669"/>
    <property type="project" value="UniProtKB-SubCell"/>
</dbReference>
<evidence type="ECO:0000256" key="8">
    <source>
        <dbReference type="ARBA" id="ARBA00004906"/>
    </source>
</evidence>
<evidence type="ECO:0000259" key="34">
    <source>
        <dbReference type="PROSITE" id="PS50271"/>
    </source>
</evidence>
<keyword evidence="20" id="KW-0862">Zinc</keyword>
<dbReference type="GO" id="GO:0043204">
    <property type="term" value="C:perikaryon"/>
    <property type="evidence" value="ECO:0007669"/>
    <property type="project" value="UniProtKB-SubCell"/>
</dbReference>
<dbReference type="SUPFAM" id="SSF52768">
    <property type="entry name" value="Arginase/deacetylase"/>
    <property type="match status" value="3"/>
</dbReference>
<keyword evidence="22" id="KW-0156">Chromatin regulator</keyword>
<comment type="subcellular location">
    <subcellularLocation>
        <location evidence="7">Cell projection</location>
        <location evidence="7">Axon</location>
    </subcellularLocation>
    <subcellularLocation>
        <location evidence="4">Cell projection</location>
        <location evidence="4">Dendrite</location>
    </subcellularLocation>
    <subcellularLocation>
        <location evidence="2">Cytoplasm</location>
        <location evidence="2">Cytoskeleton</location>
        <location evidence="2">Cilium basal body</location>
    </subcellularLocation>
    <subcellularLocation>
        <location evidence="5">Cytoplasm</location>
        <location evidence="5">Cytoskeleton</location>
        <location evidence="5">Microtubule organizing center</location>
        <location evidence="5">Centrosome</location>
    </subcellularLocation>
    <subcellularLocation>
        <location evidence="3">Nucleus</location>
    </subcellularLocation>
    <subcellularLocation>
        <location evidence="6">Perikaryon</location>
    </subcellularLocation>
</comment>
<dbReference type="PANTHER" id="PTHR10625:SF38">
    <property type="entry name" value="HISTONE DEACETYLASE 6, ISOFORM G"/>
    <property type="match status" value="1"/>
</dbReference>
<evidence type="ECO:0000256" key="22">
    <source>
        <dbReference type="ARBA" id="ARBA00022853"/>
    </source>
</evidence>
<evidence type="ECO:0000256" key="4">
    <source>
        <dbReference type="ARBA" id="ARBA00004279"/>
    </source>
</evidence>
<evidence type="ECO:0000256" key="13">
    <source>
        <dbReference type="ARBA" id="ARBA00022553"/>
    </source>
</evidence>
<evidence type="ECO:0000313" key="35">
    <source>
        <dbReference type="EMBL" id="QDF21420.1"/>
    </source>
</evidence>
<dbReference type="PRINTS" id="PR01270">
    <property type="entry name" value="HDASUPER"/>
</dbReference>
<comment type="cofactor">
    <cofactor evidence="1">
        <name>Zn(2+)</name>
        <dbReference type="ChEBI" id="CHEBI:29105"/>
    </cofactor>
</comment>
<dbReference type="GO" id="GO:0032886">
    <property type="term" value="P:regulation of microtubule-based process"/>
    <property type="evidence" value="ECO:0007669"/>
    <property type="project" value="UniProtKB-ARBA"/>
</dbReference>
<comment type="catalytic activity">
    <reaction evidence="29">
        <text>N(6)-acetyl-L-lysyl-[protein] + H2O = L-lysyl-[protein] + acetate</text>
        <dbReference type="Rhea" id="RHEA:58108"/>
        <dbReference type="Rhea" id="RHEA-COMP:9752"/>
        <dbReference type="Rhea" id="RHEA-COMP:10731"/>
        <dbReference type="ChEBI" id="CHEBI:15377"/>
        <dbReference type="ChEBI" id="CHEBI:29969"/>
        <dbReference type="ChEBI" id="CHEBI:30089"/>
        <dbReference type="ChEBI" id="CHEBI:61930"/>
    </reaction>
    <physiologicalReaction direction="left-to-right" evidence="29">
        <dbReference type="Rhea" id="RHEA:58109"/>
    </physiologicalReaction>
</comment>
<name>A0A4Y6ES89_9BILA</name>
<dbReference type="GO" id="GO:0004407">
    <property type="term" value="F:histone deacetylase activity"/>
    <property type="evidence" value="ECO:0007669"/>
    <property type="project" value="TreeGrafter"/>
</dbReference>
<evidence type="ECO:0000256" key="19">
    <source>
        <dbReference type="ARBA" id="ARBA00022801"/>
    </source>
</evidence>
<evidence type="ECO:0000256" key="30">
    <source>
        <dbReference type="ARBA" id="ARBA00050910"/>
    </source>
</evidence>
<dbReference type="PROSITE" id="PS50271">
    <property type="entry name" value="ZF_UBP"/>
    <property type="match status" value="1"/>
</dbReference>
<dbReference type="InterPro" id="IPR037138">
    <property type="entry name" value="His_deacetylse_dom_sf"/>
</dbReference>
<dbReference type="GO" id="GO:0008270">
    <property type="term" value="F:zinc ion binding"/>
    <property type="evidence" value="ECO:0007669"/>
    <property type="project" value="UniProtKB-KW"/>
</dbReference>
<dbReference type="SMART" id="SM00290">
    <property type="entry name" value="ZnF_UBP"/>
    <property type="match status" value="1"/>
</dbReference>
<keyword evidence="12" id="KW-0678">Repressor</keyword>
<keyword evidence="24" id="KW-0804">Transcription</keyword>
<keyword evidence="26" id="KW-0206">Cytoskeleton</keyword>
<evidence type="ECO:0000256" key="24">
    <source>
        <dbReference type="ARBA" id="ARBA00023163"/>
    </source>
</evidence>
<evidence type="ECO:0000256" key="29">
    <source>
        <dbReference type="ARBA" id="ARBA00049136"/>
    </source>
</evidence>
<evidence type="ECO:0000256" key="14">
    <source>
        <dbReference type="ARBA" id="ARBA00022679"/>
    </source>
</evidence>
<keyword evidence="17 33" id="KW-0863">Zinc-finger</keyword>
<dbReference type="InterPro" id="IPR023801">
    <property type="entry name" value="His_deacetylse_dom"/>
</dbReference>
<dbReference type="InterPro" id="IPR001607">
    <property type="entry name" value="Znf_UBP"/>
</dbReference>
<dbReference type="GO" id="GO:0003779">
    <property type="term" value="F:actin binding"/>
    <property type="evidence" value="ECO:0007669"/>
    <property type="project" value="UniProtKB-KW"/>
</dbReference>
<comment type="catalytic activity">
    <reaction evidence="30">
        <text>N(6)-acetyl-L-lysyl-[alpha-tubulin] + H2O = L-lysyl-[alpha-tubulin] + acetate</text>
        <dbReference type="Rhea" id="RHEA:21548"/>
        <dbReference type="Rhea" id="RHEA-COMP:11278"/>
        <dbReference type="Rhea" id="RHEA-COMP:11279"/>
        <dbReference type="ChEBI" id="CHEBI:15377"/>
        <dbReference type="ChEBI" id="CHEBI:29969"/>
        <dbReference type="ChEBI" id="CHEBI:30089"/>
        <dbReference type="ChEBI" id="CHEBI:61930"/>
    </reaction>
    <physiologicalReaction direction="left-to-right" evidence="30">
        <dbReference type="Rhea" id="RHEA:21549"/>
    </physiologicalReaction>
</comment>
<sequence length="1019" mass="114999">MENILEQLTDLKIQNKENEFNQNLKNTGIVSINTNWFVSESSSLFSKLKNVPVRTIDENESEILLQSNQIDSSESDKLTIGSSLQLISDIISQKFDNGFVFMHNSSIQDITNLITEITIAVHGLKRIMILDLDKNSDSKIQNKFYQSPKVLYNSIHQYIDGVTAEEKQFSFIGDDQGKGFNINITMDEDCFGESEYMATFFNIILPVAYEFNPEIIFIPFNKQESKLTSSFFGHLIHLLSSLANGKIFLIIDETESSEYFKKSVNELVGSMLGLPCKKLKSLREPASSSILKSLSVLRPHWCCLQLLNDDDESISLNEFLDIQKNDFKIPKRGSKSKNFERTLRSDLKLDDIKTRTCVSSDLEMMKHFNLIQLDHPEKPDRIKRILETLKEKKLYYRCKELKSRYATDQEINLCHSLNYIEKIKSVKFKSETELKDLSINNYSVFFNSSTFDCAMLATGCLLQVVDEVCSNRSLNGVGIIRPPGHHAYYKSCSGFCFFNSVAIGAKYAQKKYNHIKKILILDFDVHHGNGTQDIFLEDDTVLFISLHRYDNGTFYPIDAGSNYDEVGKGKGKGFNINIPWNQSVAGDAEYTAAFLRIVMPVAYEFNPDLVLVSAGFDGATGDPLGRYNITPSGFAQMTKMLCSLANGKVILGLEGGYNLLSISESMASCVSILLGDRCPSIPPINAKPKAYESIRNVIKTHKKYWSCLKFDVAGDAEYTAAFLRIVMPVAYEFNPDLVLVSAGFDGATGDPLGRYNITPSGFAQMTKMLCSLANGKVILGLEGGYNLLSISESMASCVSILLGDRCPSIPPINAKPKAYESIRNVIKTHKKYWSCLKFDEKLPNCEFVKKFKPERKQKNNTATENSYTLRSRNKPKENEIVEQEQLKISEAISNIPEIPSELSDEANDLDLLSAFSVIPLTFCPHLSELNSNLDQRLIDVNIPCFKCNSIKENWICLSCFECGCSRFVNEHMLEHHDSTHHPMVLSFSDLSVWCYICESYVHNDMLTQVKQMAYKSKFG</sequence>
<accession>A0A4Y6ES89</accession>
<keyword evidence="11" id="KW-0963">Cytoplasm</keyword>
<evidence type="ECO:0000256" key="33">
    <source>
        <dbReference type="PROSITE-ProRule" id="PRU00502"/>
    </source>
</evidence>
<evidence type="ECO:0000256" key="18">
    <source>
        <dbReference type="ARBA" id="ARBA00022786"/>
    </source>
</evidence>
<keyword evidence="27" id="KW-0539">Nucleus</keyword>
<evidence type="ECO:0000256" key="20">
    <source>
        <dbReference type="ARBA" id="ARBA00022833"/>
    </source>
</evidence>
<comment type="pathway">
    <text evidence="8">Protein modification; protein ubiquitination.</text>
</comment>
<evidence type="ECO:0000256" key="1">
    <source>
        <dbReference type="ARBA" id="ARBA00001947"/>
    </source>
</evidence>
<evidence type="ECO:0000256" key="16">
    <source>
        <dbReference type="ARBA" id="ARBA00022737"/>
    </source>
</evidence>
<evidence type="ECO:0000256" key="3">
    <source>
        <dbReference type="ARBA" id="ARBA00004123"/>
    </source>
</evidence>
<keyword evidence="18" id="KW-0833">Ubl conjugation pathway</keyword>
<keyword evidence="21" id="KW-0832">Ubl conjugation</keyword>
<evidence type="ECO:0000256" key="15">
    <source>
        <dbReference type="ARBA" id="ARBA00022723"/>
    </source>
</evidence>
<evidence type="ECO:0000256" key="7">
    <source>
        <dbReference type="ARBA" id="ARBA00004489"/>
    </source>
</evidence>
<dbReference type="Gene3D" id="3.30.40.10">
    <property type="entry name" value="Zinc/RING finger domain, C3HC4 (zinc finger)"/>
    <property type="match status" value="1"/>
</dbReference>
<keyword evidence="13" id="KW-0597">Phosphoprotein</keyword>
<evidence type="ECO:0000256" key="11">
    <source>
        <dbReference type="ARBA" id="ARBA00022490"/>
    </source>
</evidence>
<evidence type="ECO:0000256" key="28">
    <source>
        <dbReference type="ARBA" id="ARBA00023273"/>
    </source>
</evidence>
<dbReference type="GO" id="GO:0040029">
    <property type="term" value="P:epigenetic regulation of gene expression"/>
    <property type="evidence" value="ECO:0007669"/>
    <property type="project" value="TreeGrafter"/>
</dbReference>
<dbReference type="Pfam" id="PF02148">
    <property type="entry name" value="zf-UBP"/>
    <property type="match status" value="1"/>
</dbReference>
<dbReference type="InterPro" id="IPR000286">
    <property type="entry name" value="HDACs"/>
</dbReference>
<evidence type="ECO:0000256" key="2">
    <source>
        <dbReference type="ARBA" id="ARBA00004120"/>
    </source>
</evidence>
<dbReference type="Gene3D" id="3.40.800.20">
    <property type="entry name" value="Histone deacetylase domain"/>
    <property type="match status" value="3"/>
</dbReference>
<dbReference type="GO" id="GO:0006950">
    <property type="term" value="P:response to stress"/>
    <property type="evidence" value="ECO:0007669"/>
    <property type="project" value="UniProtKB-ARBA"/>
</dbReference>
<evidence type="ECO:0000256" key="23">
    <source>
        <dbReference type="ARBA" id="ARBA00023015"/>
    </source>
</evidence>
<keyword evidence="14" id="KW-0808">Transferase</keyword>
<dbReference type="EMBL" id="MK234796">
    <property type="protein sequence ID" value="QDF21420.1"/>
    <property type="molecule type" value="mRNA"/>
</dbReference>
<keyword evidence="28" id="KW-0966">Cell projection</keyword>
<comment type="similarity">
    <text evidence="9">Belongs to the histone deacetylase family. HD type 2 subfamily.</text>
</comment>
<evidence type="ECO:0000256" key="10">
    <source>
        <dbReference type="ARBA" id="ARBA00022481"/>
    </source>
</evidence>
<evidence type="ECO:0000256" key="5">
    <source>
        <dbReference type="ARBA" id="ARBA00004300"/>
    </source>
</evidence>
<dbReference type="FunFam" id="3.40.800.20:FF:000005">
    <property type="entry name" value="histone deacetylase 6"/>
    <property type="match status" value="1"/>
</dbReference>
<proteinExistence type="evidence at transcript level"/>
<protein>
    <recommendedName>
        <fullName evidence="31">Protein deacetylase HDAC6</fullName>
    </recommendedName>
    <alternativeName>
        <fullName evidence="32">Tubulin-lysine deacetylase HDAC6</fullName>
    </alternativeName>
</protein>
<evidence type="ECO:0000256" key="32">
    <source>
        <dbReference type="ARBA" id="ARBA00082852"/>
    </source>
</evidence>